<comment type="catalytic activity">
    <reaction evidence="2">
        <text>a nucleoside 2',3'-cyclic phosphate + H2O = a nucleoside 3'-phosphate + H(+)</text>
        <dbReference type="Rhea" id="RHEA:19621"/>
        <dbReference type="ChEBI" id="CHEBI:15377"/>
        <dbReference type="ChEBI" id="CHEBI:15378"/>
        <dbReference type="ChEBI" id="CHEBI:66949"/>
        <dbReference type="ChEBI" id="CHEBI:66954"/>
        <dbReference type="EC" id="3.1.4.16"/>
    </reaction>
</comment>
<evidence type="ECO:0000256" key="10">
    <source>
        <dbReference type="ARBA" id="ARBA00023268"/>
    </source>
</evidence>
<dbReference type="PANTHER" id="PTHR11575:SF6">
    <property type="entry name" value="2',3'-CYCLIC-NUCLEOTIDE 2'-PHOSPHODIESTERASE_3'-NUCLEOTIDASE"/>
    <property type="match status" value="1"/>
</dbReference>
<keyword evidence="15" id="KW-1185">Reference proteome</keyword>
<dbReference type="GO" id="GO:0008663">
    <property type="term" value="F:2',3'-cyclic-nucleotide 2'-phosphodiesterase activity"/>
    <property type="evidence" value="ECO:0007669"/>
    <property type="project" value="UniProtKB-EC"/>
</dbReference>
<dbReference type="InterPro" id="IPR006179">
    <property type="entry name" value="5_nucleotidase/apyrase"/>
</dbReference>
<dbReference type="AlphaFoldDB" id="A0A1I6UW12"/>
<dbReference type="GO" id="GO:0008254">
    <property type="term" value="F:3'-nucleotidase activity"/>
    <property type="evidence" value="ECO:0007669"/>
    <property type="project" value="UniProtKB-EC"/>
</dbReference>
<dbReference type="InterPro" id="IPR008334">
    <property type="entry name" value="5'-Nucleotdase_C"/>
</dbReference>
<evidence type="ECO:0000259" key="12">
    <source>
        <dbReference type="Pfam" id="PF00149"/>
    </source>
</evidence>
<dbReference type="InterPro" id="IPR029052">
    <property type="entry name" value="Metallo-depent_PP-like"/>
</dbReference>
<evidence type="ECO:0000256" key="6">
    <source>
        <dbReference type="ARBA" id="ARBA00022723"/>
    </source>
</evidence>
<dbReference type="Pfam" id="PF02872">
    <property type="entry name" value="5_nucleotid_C"/>
    <property type="match status" value="1"/>
</dbReference>
<dbReference type="InterPro" id="IPR041827">
    <property type="entry name" value="CpdB_N"/>
</dbReference>
<dbReference type="InterPro" id="IPR004843">
    <property type="entry name" value="Calcineurin-like_PHP"/>
</dbReference>
<keyword evidence="6" id="KW-0479">Metal-binding</keyword>
<reference evidence="15" key="1">
    <citation type="submission" date="2016-10" db="EMBL/GenBank/DDBJ databases">
        <authorList>
            <person name="Varghese N."/>
            <person name="Submissions S."/>
        </authorList>
    </citation>
    <scope>NUCLEOTIDE SEQUENCE [LARGE SCALE GENOMIC DNA]</scope>
    <source>
        <strain evidence="15">DSM 45789</strain>
    </source>
</reference>
<dbReference type="SUPFAM" id="SSF55816">
    <property type="entry name" value="5'-nucleotidase (syn. UDP-sugar hydrolase), C-terminal domain"/>
    <property type="match status" value="1"/>
</dbReference>
<feature type="domain" description="Calcineurin-like phosphoesterase" evidence="12">
    <location>
        <begin position="11"/>
        <end position="243"/>
    </location>
</feature>
<comment type="subcellular location">
    <subcellularLocation>
        <location evidence="4">Cell envelope</location>
    </subcellularLocation>
</comment>
<dbReference type="GO" id="GO:0009166">
    <property type="term" value="P:nucleotide catabolic process"/>
    <property type="evidence" value="ECO:0007669"/>
    <property type="project" value="InterPro"/>
</dbReference>
<dbReference type="GO" id="GO:0030288">
    <property type="term" value="C:outer membrane-bounded periplasmic space"/>
    <property type="evidence" value="ECO:0007669"/>
    <property type="project" value="TreeGrafter"/>
</dbReference>
<dbReference type="Pfam" id="PF00149">
    <property type="entry name" value="Metallophos"/>
    <property type="match status" value="1"/>
</dbReference>
<sequence>MTEVKKYEEITILETSDVHGNVLPIHYANNQEFQVGLAKIATLIRRERESGKPTLWIDNGDLIQGTPLAYHSARFGGNRIHPMVKALNELNVDASIFGNHEFNYGREVLDQVVKNSNFPWLSANILNEEGEPVFGKPWLIKELPSGIRVGILGLTTAFIPRWENPAHIEGINFADPVEVAKKWVAFLKNEKRADLVVVSYHGGLERDLETGEPIEALTGENQGWQLCEEIPDIDVLLTGHQHRLITGVGPNNTTIIQPGSQGTHLGKITICLEKTVDGWLVKEKTPELTSIEGTVADPEVLSLVEPYEEAVQEWLDQPIGKIEGDMRVTDPMAIRLKANPLIQFFNHVQMDASNAPISNTALFDNHAPGLGSNVTVRDVVANYIYPNTLRVLRLTGQDIKDALERSADYFRLDEKGSPVVNPEFLFPKPEHYNYDMWTGIDYQLDISRPPGQRVVNLRYKGEALAMDGEYEVVMNNYRAGGGGGYEMFVDRPVIKDVPTEVSELILDYILKHKVVEAKVDHNWTVVVDGERV</sequence>
<dbReference type="Proteomes" id="UP000198660">
    <property type="component" value="Unassembled WGS sequence"/>
</dbReference>
<accession>A0A1I6UW12</accession>
<name>A0A1I6UW12_9BACL</name>
<dbReference type="PANTHER" id="PTHR11575">
    <property type="entry name" value="5'-NUCLEOTIDASE-RELATED"/>
    <property type="match status" value="1"/>
</dbReference>
<dbReference type="RefSeq" id="WP_176392165.1">
    <property type="nucleotide sequence ID" value="NZ_FPAA01000023.1"/>
</dbReference>
<dbReference type="CDD" id="cd07410">
    <property type="entry name" value="MPP_CpdB_N"/>
    <property type="match status" value="1"/>
</dbReference>
<evidence type="ECO:0000256" key="2">
    <source>
        <dbReference type="ARBA" id="ARBA00001730"/>
    </source>
</evidence>
<keyword evidence="8 11" id="KW-0547">Nucleotide-binding</keyword>
<evidence type="ECO:0000256" key="11">
    <source>
        <dbReference type="RuleBase" id="RU362119"/>
    </source>
</evidence>
<dbReference type="InterPro" id="IPR006146">
    <property type="entry name" value="5'-Nucleotdase_CS"/>
</dbReference>
<evidence type="ECO:0000256" key="8">
    <source>
        <dbReference type="ARBA" id="ARBA00022741"/>
    </source>
</evidence>
<comment type="cofactor">
    <cofactor evidence="3">
        <name>a divalent metal cation</name>
        <dbReference type="ChEBI" id="CHEBI:60240"/>
    </cofactor>
</comment>
<evidence type="ECO:0000313" key="14">
    <source>
        <dbReference type="EMBL" id="SFT05621.1"/>
    </source>
</evidence>
<dbReference type="InterPro" id="IPR036907">
    <property type="entry name" value="5'-Nucleotdase_C_sf"/>
</dbReference>
<dbReference type="PRINTS" id="PR01607">
    <property type="entry name" value="APYRASEFAMLY"/>
</dbReference>
<evidence type="ECO:0000256" key="3">
    <source>
        <dbReference type="ARBA" id="ARBA00001968"/>
    </source>
</evidence>
<proteinExistence type="inferred from homology"/>
<keyword evidence="10" id="KW-0511">Multifunctional enzyme</keyword>
<comment type="similarity">
    <text evidence="5 11">Belongs to the 5'-nucleotidase family.</text>
</comment>
<dbReference type="SUPFAM" id="SSF56300">
    <property type="entry name" value="Metallo-dependent phosphatases"/>
    <property type="match status" value="1"/>
</dbReference>
<comment type="catalytic activity">
    <reaction evidence="1">
        <text>a ribonucleoside 3'-phosphate + H2O = a ribonucleoside + phosphate</text>
        <dbReference type="Rhea" id="RHEA:10144"/>
        <dbReference type="ChEBI" id="CHEBI:13197"/>
        <dbReference type="ChEBI" id="CHEBI:15377"/>
        <dbReference type="ChEBI" id="CHEBI:18254"/>
        <dbReference type="ChEBI" id="CHEBI:43474"/>
        <dbReference type="EC" id="3.1.3.6"/>
    </reaction>
</comment>
<dbReference type="EMBL" id="FPAA01000023">
    <property type="protein sequence ID" value="SFT05621.1"/>
    <property type="molecule type" value="Genomic_DNA"/>
</dbReference>
<evidence type="ECO:0000256" key="5">
    <source>
        <dbReference type="ARBA" id="ARBA00006654"/>
    </source>
</evidence>
<keyword evidence="9 11" id="KW-0378">Hydrolase</keyword>
<evidence type="ECO:0000313" key="15">
    <source>
        <dbReference type="Proteomes" id="UP000198660"/>
    </source>
</evidence>
<dbReference type="GO" id="GO:0000166">
    <property type="term" value="F:nucleotide binding"/>
    <property type="evidence" value="ECO:0007669"/>
    <property type="project" value="UniProtKB-KW"/>
</dbReference>
<protein>
    <submittedName>
        <fullName evidence="14">2',3'-cyclic-nucleotide 2'-phosphodiesterase / 3'-nucleotidase</fullName>
    </submittedName>
</protein>
<dbReference type="PROSITE" id="PS00785">
    <property type="entry name" value="5_NUCLEOTIDASE_1"/>
    <property type="match status" value="1"/>
</dbReference>
<dbReference type="GO" id="GO:0046872">
    <property type="term" value="F:metal ion binding"/>
    <property type="evidence" value="ECO:0007669"/>
    <property type="project" value="UniProtKB-KW"/>
</dbReference>
<evidence type="ECO:0000259" key="13">
    <source>
        <dbReference type="Pfam" id="PF02872"/>
    </source>
</evidence>
<evidence type="ECO:0000256" key="9">
    <source>
        <dbReference type="ARBA" id="ARBA00022801"/>
    </source>
</evidence>
<dbReference type="Gene3D" id="3.60.21.10">
    <property type="match status" value="1"/>
</dbReference>
<keyword evidence="7" id="KW-0732">Signal</keyword>
<feature type="domain" description="5'-Nucleotidase C-terminal" evidence="13">
    <location>
        <begin position="319"/>
        <end position="489"/>
    </location>
</feature>
<evidence type="ECO:0000256" key="1">
    <source>
        <dbReference type="ARBA" id="ARBA00000527"/>
    </source>
</evidence>
<evidence type="ECO:0000256" key="4">
    <source>
        <dbReference type="ARBA" id="ARBA00004196"/>
    </source>
</evidence>
<gene>
    <name evidence="14" type="ORF">SAMN05444972_1239</name>
</gene>
<evidence type="ECO:0000256" key="7">
    <source>
        <dbReference type="ARBA" id="ARBA00022729"/>
    </source>
</evidence>
<organism evidence="14 15">
    <name type="scientific">Marininema halotolerans</name>
    <dbReference type="NCBI Taxonomy" id="1155944"/>
    <lineage>
        <taxon>Bacteria</taxon>
        <taxon>Bacillati</taxon>
        <taxon>Bacillota</taxon>
        <taxon>Bacilli</taxon>
        <taxon>Bacillales</taxon>
        <taxon>Thermoactinomycetaceae</taxon>
        <taxon>Marininema</taxon>
    </lineage>
</organism>
<dbReference type="Gene3D" id="3.90.780.10">
    <property type="entry name" value="5'-Nucleotidase, C-terminal domain"/>
    <property type="match status" value="1"/>
</dbReference>